<proteinExistence type="predicted"/>
<feature type="region of interest" description="Disordered" evidence="3">
    <location>
        <begin position="219"/>
        <end position="238"/>
    </location>
</feature>
<evidence type="ECO:0000256" key="1">
    <source>
        <dbReference type="ARBA" id="ARBA00022737"/>
    </source>
</evidence>
<keyword evidence="1" id="KW-0677">Repeat</keyword>
<feature type="domain" description="K Homology" evidence="4">
    <location>
        <begin position="800"/>
        <end position="866"/>
    </location>
</feature>
<dbReference type="Pfam" id="PF00013">
    <property type="entry name" value="KH_1"/>
    <property type="match status" value="2"/>
</dbReference>
<feature type="compositionally biased region" description="Gly residues" evidence="3">
    <location>
        <begin position="321"/>
        <end position="336"/>
    </location>
</feature>
<reference evidence="5 6" key="1">
    <citation type="journal article" date="2017" name="Int. J. Parasitol.">
        <title>The genome of the protozoan parasite Cystoisospora suis and a reverse vaccinology approach to identify vaccine candidates.</title>
        <authorList>
            <person name="Palmieri N."/>
            <person name="Shrestha A."/>
            <person name="Ruttkowski B."/>
            <person name="Beck T."/>
            <person name="Vogl C."/>
            <person name="Tomley F."/>
            <person name="Blake D.P."/>
            <person name="Joachim A."/>
        </authorList>
    </citation>
    <scope>NUCLEOTIDE SEQUENCE [LARGE SCALE GENOMIC DNA]</scope>
    <source>
        <strain evidence="5 6">Wien I</strain>
    </source>
</reference>
<keyword evidence="6" id="KW-1185">Reference proteome</keyword>
<keyword evidence="2" id="KW-0694">RNA-binding</keyword>
<organism evidence="5 6">
    <name type="scientific">Cystoisospora suis</name>
    <dbReference type="NCBI Taxonomy" id="483139"/>
    <lineage>
        <taxon>Eukaryota</taxon>
        <taxon>Sar</taxon>
        <taxon>Alveolata</taxon>
        <taxon>Apicomplexa</taxon>
        <taxon>Conoidasida</taxon>
        <taxon>Coccidia</taxon>
        <taxon>Eucoccidiorida</taxon>
        <taxon>Eimeriorina</taxon>
        <taxon>Sarcocystidae</taxon>
        <taxon>Cystoisospora</taxon>
    </lineage>
</organism>
<feature type="region of interest" description="Disordered" evidence="3">
    <location>
        <begin position="287"/>
        <end position="350"/>
    </location>
</feature>
<dbReference type="Gene3D" id="3.30.310.210">
    <property type="match status" value="1"/>
</dbReference>
<dbReference type="OrthoDB" id="427410at2759"/>
<feature type="compositionally biased region" description="Basic and acidic residues" evidence="3">
    <location>
        <begin position="987"/>
        <end position="997"/>
    </location>
</feature>
<name>A0A2C6KWI9_9APIC</name>
<dbReference type="PANTHER" id="PTHR10288">
    <property type="entry name" value="KH DOMAIN CONTAINING RNA BINDING PROTEIN"/>
    <property type="match status" value="1"/>
</dbReference>
<dbReference type="Proteomes" id="UP000221165">
    <property type="component" value="Unassembled WGS sequence"/>
</dbReference>
<comment type="caution">
    <text evidence="5">The sequence shown here is derived from an EMBL/GenBank/DDBJ whole genome shotgun (WGS) entry which is preliminary data.</text>
</comment>
<dbReference type="AlphaFoldDB" id="A0A2C6KWI9"/>
<dbReference type="SMART" id="SM00322">
    <property type="entry name" value="KH"/>
    <property type="match status" value="4"/>
</dbReference>
<evidence type="ECO:0000256" key="2">
    <source>
        <dbReference type="PROSITE-ProRule" id="PRU00117"/>
    </source>
</evidence>
<feature type="region of interest" description="Disordered" evidence="3">
    <location>
        <begin position="967"/>
        <end position="1055"/>
    </location>
</feature>
<feature type="region of interest" description="Disordered" evidence="3">
    <location>
        <begin position="866"/>
        <end position="951"/>
    </location>
</feature>
<dbReference type="InterPro" id="IPR036612">
    <property type="entry name" value="KH_dom_type_1_sf"/>
</dbReference>
<dbReference type="Gene3D" id="3.30.1370.10">
    <property type="entry name" value="K Homology domain, type 1"/>
    <property type="match status" value="1"/>
</dbReference>
<dbReference type="GeneID" id="94425120"/>
<gene>
    <name evidence="5" type="ORF">CSUI_001704</name>
</gene>
<dbReference type="PROSITE" id="PS50084">
    <property type="entry name" value="KH_TYPE_1"/>
    <property type="match status" value="3"/>
</dbReference>
<dbReference type="CDD" id="cd00105">
    <property type="entry name" value="KH-I"/>
    <property type="match status" value="2"/>
</dbReference>
<feature type="domain" description="K Homology" evidence="4">
    <location>
        <begin position="651"/>
        <end position="723"/>
    </location>
</feature>
<feature type="compositionally biased region" description="Basic residues" evidence="3">
    <location>
        <begin position="969"/>
        <end position="983"/>
    </location>
</feature>
<dbReference type="RefSeq" id="XP_067926113.1">
    <property type="nucleotide sequence ID" value="XM_068061909.1"/>
</dbReference>
<dbReference type="VEuPathDB" id="ToxoDB:CSUI_001704"/>
<dbReference type="EMBL" id="MIGC01000677">
    <property type="protein sequence ID" value="PHJ24440.1"/>
    <property type="molecule type" value="Genomic_DNA"/>
</dbReference>
<feature type="compositionally biased region" description="Basic and acidic residues" evidence="3">
    <location>
        <begin position="1017"/>
        <end position="1033"/>
    </location>
</feature>
<feature type="domain" description="K Homology" evidence="4">
    <location>
        <begin position="725"/>
        <end position="790"/>
    </location>
</feature>
<sequence length="1055" mass="111211">MARKKRGDVATAAQGTAQPAAATTALEPVVGNSPKGKVNGADPTGSPVMGKEQNNGFVGDVLQKIVGSPMGATLAAAAAVTARPQVDTTNMSASQKKNLKKKIRKQEQRQQEAAMMAAVRVDGVVNSASHYAEQESALRRRLEAMKRSAAQPRQEGGGRGGGGVKKMIHELETLIHDCDAAVERETGALQKPLNKRLTVAQLQQQVRDVEMQVQKQQKELQKLANQSPQHQEKGGEWPTQAALEESLRYLAHLREQLMLTQQQSDLRGFQERVGTLKSECEAFLKSLSSSGSGRGGGGGAAAVPSGSPRESQWRRRLGELTSGGRGGGGSRRGGNKGANNAGDESHVDQTENLPPLITQQIALGADAMSLLFPGGQNPLLVRKVERGSGAIIDRQSGGSGRAGTVMIVGLQNPSVEQCAAVLTSLDEGMQPDKKEKYRVSVSGRSVGSVIGSGGSNLRKIEEECDVIVWAEGTEMIVMGASPSNIAKGLQQLKDIIASPLPSGGGNGSGSSSSGGFTALNFDPQITRAVASPAFRSLVRDIESSCQCSVRLPKAGAEGVILVQSSTEEGAAAGAKRVADVAGSLVVRTVQAPNDKMLKLLKGNAPSFSPSAYEMNSIAFIRGDGELLIVGPSSPALEEAMTAVEEGLSQVDRIVEQVRLTRDQSRLLTRARRGQIEEKTGVTFRPPRPNHPQGNANAGDLVVSFIGSETQVRAAKEMVETLLREEGHSDSLMVGREMTAALLADRGQGVRDLEEKFGVRVSIDRMDRRAVVRGSSPAVHACMEELQRRRDTEFANEKEENFVTERFPIRKDQISVIIGRQGARIRKLQIDSGVDSMRVDDGEGVVIVRGTSEAVSKGVQLIEEALQEEERGANGSPNSGVGAGEMEGEEGDHSAGAYGSQRGRGRRGGRGGMSSTTGQQRGGGAGRGAAHAGGNAGKSRKSPQKPLDVDASDNIAFPSLGAAVAVEAGHRHHGGRGRGWRKGGNRSVRRDEDHHEESLGSSTAAGHPVPDGVTNGDMEGHDAADGSLDKREMVGEPGGQGEDGDMPTVGTEVCCN</sequence>
<evidence type="ECO:0000256" key="3">
    <source>
        <dbReference type="SAM" id="MobiDB-lite"/>
    </source>
</evidence>
<dbReference type="SUPFAM" id="SSF54791">
    <property type="entry name" value="Eukaryotic type KH-domain (KH-domain type I)"/>
    <property type="match status" value="3"/>
</dbReference>
<dbReference type="GO" id="GO:0003723">
    <property type="term" value="F:RNA binding"/>
    <property type="evidence" value="ECO:0007669"/>
    <property type="project" value="UniProtKB-UniRule"/>
</dbReference>
<evidence type="ECO:0000313" key="6">
    <source>
        <dbReference type="Proteomes" id="UP000221165"/>
    </source>
</evidence>
<dbReference type="InterPro" id="IPR004087">
    <property type="entry name" value="KH_dom"/>
</dbReference>
<feature type="domain" description="K Homology" evidence="4">
    <location>
        <begin position="433"/>
        <end position="497"/>
    </location>
</feature>
<protein>
    <submittedName>
        <fullName evidence="5">Kh domain-containing</fullName>
    </submittedName>
</protein>
<evidence type="ECO:0000259" key="4">
    <source>
        <dbReference type="SMART" id="SM00322"/>
    </source>
</evidence>
<feature type="region of interest" description="Disordered" evidence="3">
    <location>
        <begin position="1"/>
        <end position="53"/>
    </location>
</feature>
<feature type="compositionally biased region" description="Low complexity" evidence="3">
    <location>
        <begin position="10"/>
        <end position="25"/>
    </location>
</feature>
<dbReference type="InterPro" id="IPR004088">
    <property type="entry name" value="KH_dom_type_1"/>
</dbReference>
<evidence type="ECO:0000313" key="5">
    <source>
        <dbReference type="EMBL" id="PHJ24440.1"/>
    </source>
</evidence>
<accession>A0A2C6KWI9</accession>